<proteinExistence type="predicted"/>
<sequence>MALTFVVVLEVRREVQSDDHEQNGYDDDGRADGDHHAGRFTPFLLDFGQLEPGLHVLLALAVSLAVAAVPRGVVGGLLGLGVLVGVARFGARRSALVSLRPEGRKG</sequence>
<keyword evidence="1" id="KW-0812">Transmembrane</keyword>
<keyword evidence="3" id="KW-1185">Reference proteome</keyword>
<dbReference type="AlphaFoldDB" id="A0A4Y2SVA4"/>
<gene>
    <name evidence="2" type="ORF">AVEN_52098_1</name>
</gene>
<feature type="transmembrane region" description="Helical" evidence="1">
    <location>
        <begin position="54"/>
        <end position="87"/>
    </location>
</feature>
<comment type="caution">
    <text evidence="2">The sequence shown here is derived from an EMBL/GenBank/DDBJ whole genome shotgun (WGS) entry which is preliminary data.</text>
</comment>
<evidence type="ECO:0000256" key="1">
    <source>
        <dbReference type="SAM" id="Phobius"/>
    </source>
</evidence>
<evidence type="ECO:0000313" key="3">
    <source>
        <dbReference type="Proteomes" id="UP000499080"/>
    </source>
</evidence>
<organism evidence="2 3">
    <name type="scientific">Araneus ventricosus</name>
    <name type="common">Orbweaver spider</name>
    <name type="synonym">Epeira ventricosa</name>
    <dbReference type="NCBI Taxonomy" id="182803"/>
    <lineage>
        <taxon>Eukaryota</taxon>
        <taxon>Metazoa</taxon>
        <taxon>Ecdysozoa</taxon>
        <taxon>Arthropoda</taxon>
        <taxon>Chelicerata</taxon>
        <taxon>Arachnida</taxon>
        <taxon>Araneae</taxon>
        <taxon>Araneomorphae</taxon>
        <taxon>Entelegynae</taxon>
        <taxon>Araneoidea</taxon>
        <taxon>Araneidae</taxon>
        <taxon>Araneus</taxon>
    </lineage>
</organism>
<evidence type="ECO:0000313" key="2">
    <source>
        <dbReference type="EMBL" id="GBN91510.1"/>
    </source>
</evidence>
<accession>A0A4Y2SVA4</accession>
<keyword evidence="1" id="KW-1133">Transmembrane helix</keyword>
<dbReference type="EMBL" id="BGPR01023917">
    <property type="protein sequence ID" value="GBN91510.1"/>
    <property type="molecule type" value="Genomic_DNA"/>
</dbReference>
<protein>
    <submittedName>
        <fullName evidence="2">Uncharacterized protein</fullName>
    </submittedName>
</protein>
<keyword evidence="1" id="KW-0472">Membrane</keyword>
<name>A0A4Y2SVA4_ARAVE</name>
<dbReference type="Proteomes" id="UP000499080">
    <property type="component" value="Unassembled WGS sequence"/>
</dbReference>
<reference evidence="2 3" key="1">
    <citation type="journal article" date="2019" name="Sci. Rep.">
        <title>Orb-weaving spider Araneus ventricosus genome elucidates the spidroin gene catalogue.</title>
        <authorList>
            <person name="Kono N."/>
            <person name="Nakamura H."/>
            <person name="Ohtoshi R."/>
            <person name="Moran D.A.P."/>
            <person name="Shinohara A."/>
            <person name="Yoshida Y."/>
            <person name="Fujiwara M."/>
            <person name="Mori M."/>
            <person name="Tomita M."/>
            <person name="Arakawa K."/>
        </authorList>
    </citation>
    <scope>NUCLEOTIDE SEQUENCE [LARGE SCALE GENOMIC DNA]</scope>
</reference>